<dbReference type="GeneID" id="85365941"/>
<name>A0AA39KAE2_ARMTA</name>
<keyword evidence="3" id="KW-1185">Reference proteome</keyword>
<accession>A0AA39KAE2</accession>
<dbReference type="EMBL" id="JAUEPS010000021">
    <property type="protein sequence ID" value="KAK0457536.1"/>
    <property type="molecule type" value="Genomic_DNA"/>
</dbReference>
<reference evidence="2" key="1">
    <citation type="submission" date="2023-06" db="EMBL/GenBank/DDBJ databases">
        <authorList>
            <consortium name="Lawrence Berkeley National Laboratory"/>
            <person name="Ahrendt S."/>
            <person name="Sahu N."/>
            <person name="Indic B."/>
            <person name="Wong-Bajracharya J."/>
            <person name="Merenyi Z."/>
            <person name="Ke H.-M."/>
            <person name="Monk M."/>
            <person name="Kocsube S."/>
            <person name="Drula E."/>
            <person name="Lipzen A."/>
            <person name="Balint B."/>
            <person name="Henrissat B."/>
            <person name="Andreopoulos B."/>
            <person name="Martin F.M."/>
            <person name="Harder C.B."/>
            <person name="Rigling D."/>
            <person name="Ford K.L."/>
            <person name="Foster G.D."/>
            <person name="Pangilinan J."/>
            <person name="Papanicolaou A."/>
            <person name="Barry K."/>
            <person name="LaButti K."/>
            <person name="Viragh M."/>
            <person name="Koriabine M."/>
            <person name="Yan M."/>
            <person name="Riley R."/>
            <person name="Champramary S."/>
            <person name="Plett K.L."/>
            <person name="Tsai I.J."/>
            <person name="Slot J."/>
            <person name="Sipos G."/>
            <person name="Plett J."/>
            <person name="Nagy L.G."/>
            <person name="Grigoriev I.V."/>
        </authorList>
    </citation>
    <scope>NUCLEOTIDE SEQUENCE</scope>
    <source>
        <strain evidence="2">CCBAS 213</strain>
    </source>
</reference>
<evidence type="ECO:0000313" key="2">
    <source>
        <dbReference type="EMBL" id="KAK0457536.1"/>
    </source>
</evidence>
<evidence type="ECO:0000256" key="1">
    <source>
        <dbReference type="SAM" id="SignalP"/>
    </source>
</evidence>
<feature type="signal peptide" evidence="1">
    <location>
        <begin position="1"/>
        <end position="29"/>
    </location>
</feature>
<sequence length="128" mass="14539">MLNSITSALLSRFMISLFLLPWRIPVVLTMLNQTQVGTRNKNTYTDARCIHPSPRINLQHCPCCVRVIIKFIHESRVTGKMKVSTDEECAGVYHAIDFVGGNDLSQLPSDYPPNFHSILRRNKIIGKE</sequence>
<comment type="caution">
    <text evidence="2">The sequence shown here is derived from an EMBL/GenBank/DDBJ whole genome shotgun (WGS) entry which is preliminary data.</text>
</comment>
<organism evidence="2 3">
    <name type="scientific">Armillaria tabescens</name>
    <name type="common">Ringless honey mushroom</name>
    <name type="synonym">Agaricus tabescens</name>
    <dbReference type="NCBI Taxonomy" id="1929756"/>
    <lineage>
        <taxon>Eukaryota</taxon>
        <taxon>Fungi</taxon>
        <taxon>Dikarya</taxon>
        <taxon>Basidiomycota</taxon>
        <taxon>Agaricomycotina</taxon>
        <taxon>Agaricomycetes</taxon>
        <taxon>Agaricomycetidae</taxon>
        <taxon>Agaricales</taxon>
        <taxon>Marasmiineae</taxon>
        <taxon>Physalacriaceae</taxon>
        <taxon>Desarmillaria</taxon>
    </lineage>
</organism>
<dbReference type="AlphaFoldDB" id="A0AA39KAE2"/>
<protein>
    <submittedName>
        <fullName evidence="2">Uncharacterized protein</fullName>
    </submittedName>
</protein>
<feature type="chain" id="PRO_5041428404" evidence="1">
    <location>
        <begin position="30"/>
        <end position="128"/>
    </location>
</feature>
<evidence type="ECO:0000313" key="3">
    <source>
        <dbReference type="Proteomes" id="UP001175211"/>
    </source>
</evidence>
<dbReference type="Proteomes" id="UP001175211">
    <property type="component" value="Unassembled WGS sequence"/>
</dbReference>
<dbReference type="RefSeq" id="XP_060329848.1">
    <property type="nucleotide sequence ID" value="XM_060482393.1"/>
</dbReference>
<keyword evidence="1" id="KW-0732">Signal</keyword>
<gene>
    <name evidence="2" type="ORF">EV420DRAFT_501113</name>
</gene>
<proteinExistence type="predicted"/>